<protein>
    <submittedName>
        <fullName evidence="1">Uncharacterized protein</fullName>
    </submittedName>
</protein>
<organism evidence="1">
    <name type="scientific">Arundo donax</name>
    <name type="common">Giant reed</name>
    <name type="synonym">Donax arundinaceus</name>
    <dbReference type="NCBI Taxonomy" id="35708"/>
    <lineage>
        <taxon>Eukaryota</taxon>
        <taxon>Viridiplantae</taxon>
        <taxon>Streptophyta</taxon>
        <taxon>Embryophyta</taxon>
        <taxon>Tracheophyta</taxon>
        <taxon>Spermatophyta</taxon>
        <taxon>Magnoliopsida</taxon>
        <taxon>Liliopsida</taxon>
        <taxon>Poales</taxon>
        <taxon>Poaceae</taxon>
        <taxon>PACMAD clade</taxon>
        <taxon>Arundinoideae</taxon>
        <taxon>Arundineae</taxon>
        <taxon>Arundo</taxon>
    </lineage>
</organism>
<reference evidence="1" key="2">
    <citation type="journal article" date="2015" name="Data Brief">
        <title>Shoot transcriptome of the giant reed, Arundo donax.</title>
        <authorList>
            <person name="Barrero R.A."/>
            <person name="Guerrero F.D."/>
            <person name="Moolhuijzen P."/>
            <person name="Goolsby J.A."/>
            <person name="Tidwell J."/>
            <person name="Bellgard S.E."/>
            <person name="Bellgard M.I."/>
        </authorList>
    </citation>
    <scope>NUCLEOTIDE SEQUENCE</scope>
    <source>
        <tissue evidence="1">Shoot tissue taken approximately 20 cm above the soil surface</tissue>
    </source>
</reference>
<sequence length="80" mass="9425">MFFGFPRIYMLRFKCYFICRPISLGNPVYLQCTFHCQSKYVFILPNVTKQCIMTKKSSRSYRVCLFDMDALARLILSCAS</sequence>
<proteinExistence type="predicted"/>
<reference evidence="1" key="1">
    <citation type="submission" date="2014-09" db="EMBL/GenBank/DDBJ databases">
        <authorList>
            <person name="Magalhaes I.L.F."/>
            <person name="Oliveira U."/>
            <person name="Santos F.R."/>
            <person name="Vidigal T.H.D.A."/>
            <person name="Brescovit A.D."/>
            <person name="Santos A.J."/>
        </authorList>
    </citation>
    <scope>NUCLEOTIDE SEQUENCE</scope>
    <source>
        <tissue evidence="1">Shoot tissue taken approximately 20 cm above the soil surface</tissue>
    </source>
</reference>
<accession>A0A0A9CW22</accession>
<evidence type="ECO:0000313" key="1">
    <source>
        <dbReference type="EMBL" id="JAD79811.1"/>
    </source>
</evidence>
<dbReference type="EMBL" id="GBRH01218084">
    <property type="protein sequence ID" value="JAD79811.1"/>
    <property type="molecule type" value="Transcribed_RNA"/>
</dbReference>
<dbReference type="AlphaFoldDB" id="A0A0A9CW22"/>
<name>A0A0A9CW22_ARUDO</name>